<dbReference type="AlphaFoldDB" id="A0A8B8D8U2"/>
<dbReference type="SMART" id="SM00034">
    <property type="entry name" value="CLECT"/>
    <property type="match status" value="1"/>
</dbReference>
<protein>
    <submittedName>
        <fullName evidence="4">Uncharacterized protein LOC111122595</fullName>
    </submittedName>
    <submittedName>
        <fullName evidence="5">Uncharacterized protein LOC111124968</fullName>
    </submittedName>
</protein>
<evidence type="ECO:0000313" key="3">
    <source>
        <dbReference type="Proteomes" id="UP000694844"/>
    </source>
</evidence>
<dbReference type="CDD" id="cd00037">
    <property type="entry name" value="CLECT"/>
    <property type="match status" value="1"/>
</dbReference>
<dbReference type="SUPFAM" id="SSF57414">
    <property type="entry name" value="Hairpin loop containing domain-like"/>
    <property type="match status" value="1"/>
</dbReference>
<dbReference type="OrthoDB" id="2142683at2759"/>
<dbReference type="Pfam" id="PF00059">
    <property type="entry name" value="Lectin_C"/>
    <property type="match status" value="1"/>
</dbReference>
<gene>
    <name evidence="5" type="primary">LOC111124968</name>
    <name evidence="4" type="synonym">LOC111122595</name>
</gene>
<dbReference type="RefSeq" id="XP_022320103.1">
    <property type="nucleotide sequence ID" value="XM_022464395.1"/>
</dbReference>
<dbReference type="Gene3D" id="3.10.100.10">
    <property type="entry name" value="Mannose-Binding Protein A, subunit A"/>
    <property type="match status" value="1"/>
</dbReference>
<dbReference type="RefSeq" id="XP_022324045.1">
    <property type="nucleotide sequence ID" value="XM_022468337.1"/>
</dbReference>
<reference evidence="4 5" key="1">
    <citation type="submission" date="2025-04" db="UniProtKB">
        <authorList>
            <consortium name="RefSeq"/>
        </authorList>
    </citation>
    <scope>IDENTIFICATION</scope>
    <source>
        <tissue evidence="4 5">Whole sample</tissue>
    </source>
</reference>
<feature type="domain" description="C-type lectin" evidence="1">
    <location>
        <begin position="141"/>
        <end position="253"/>
    </location>
</feature>
<evidence type="ECO:0000313" key="4">
    <source>
        <dbReference type="RefSeq" id="XP_022320103.1"/>
    </source>
</evidence>
<evidence type="ECO:0000313" key="5">
    <source>
        <dbReference type="RefSeq" id="XP_022324045.1"/>
    </source>
</evidence>
<sequence length="259" mass="29182">MIPVTEMAWKPLVLAFCIHEIYLIGYGSCLRYEHTVFQKHIGSSTTSEITSSTLSSATVTTLAECWRLCTGQSNCASLLYDERTSNCSLQGNIIDVRNVNQDLEYFVVKSSAQYMDIIQHARGLCAANTSGFLYDPTIPVCYKMDTTPRSKNDAVAFCGQFNGHLLKIDSPTKQTFVETLNLLNTGSVSKYRVDGEYSGGEWKFSDGRRITQFYWYPGEPHSESTHNSIGLRYTYFGKWDDIKEGAQHGCICERDIVFD</sequence>
<organism evidence="3 5">
    <name type="scientific">Crassostrea virginica</name>
    <name type="common">Eastern oyster</name>
    <dbReference type="NCBI Taxonomy" id="6565"/>
    <lineage>
        <taxon>Eukaryota</taxon>
        <taxon>Metazoa</taxon>
        <taxon>Spiralia</taxon>
        <taxon>Lophotrochozoa</taxon>
        <taxon>Mollusca</taxon>
        <taxon>Bivalvia</taxon>
        <taxon>Autobranchia</taxon>
        <taxon>Pteriomorphia</taxon>
        <taxon>Ostreida</taxon>
        <taxon>Ostreoidea</taxon>
        <taxon>Ostreidae</taxon>
        <taxon>Crassostrea</taxon>
    </lineage>
</organism>
<dbReference type="Proteomes" id="UP000694844">
    <property type="component" value="Chromosome 3"/>
</dbReference>
<dbReference type="InterPro" id="IPR016186">
    <property type="entry name" value="C-type_lectin-like/link_sf"/>
</dbReference>
<keyword evidence="3" id="KW-1185">Reference proteome</keyword>
<dbReference type="InterPro" id="IPR003609">
    <property type="entry name" value="Pan_app"/>
</dbReference>
<evidence type="ECO:0000259" key="2">
    <source>
        <dbReference type="PROSITE" id="PS50948"/>
    </source>
</evidence>
<dbReference type="KEGG" id="cvn:111124968"/>
<dbReference type="InterPro" id="IPR001304">
    <property type="entry name" value="C-type_lectin-like"/>
</dbReference>
<dbReference type="KEGG" id="cvn:111122595"/>
<dbReference type="SUPFAM" id="SSF56436">
    <property type="entry name" value="C-type lectin-like"/>
    <property type="match status" value="1"/>
</dbReference>
<name>A0A8B8D8U2_CRAVI</name>
<dbReference type="PROSITE" id="PS50948">
    <property type="entry name" value="PAN"/>
    <property type="match status" value="1"/>
</dbReference>
<dbReference type="Pfam" id="PF00024">
    <property type="entry name" value="PAN_1"/>
    <property type="match status" value="1"/>
</dbReference>
<dbReference type="PROSITE" id="PS50041">
    <property type="entry name" value="C_TYPE_LECTIN_2"/>
    <property type="match status" value="1"/>
</dbReference>
<proteinExistence type="predicted"/>
<accession>A0A8B8D8U2</accession>
<dbReference type="InterPro" id="IPR016187">
    <property type="entry name" value="CTDL_fold"/>
</dbReference>
<dbReference type="Gene3D" id="3.50.4.10">
    <property type="entry name" value="Hepatocyte Growth Factor"/>
    <property type="match status" value="1"/>
</dbReference>
<feature type="domain" description="Apple" evidence="2">
    <location>
        <begin position="29"/>
        <end position="110"/>
    </location>
</feature>
<dbReference type="GeneID" id="111124968"/>
<evidence type="ECO:0000259" key="1">
    <source>
        <dbReference type="PROSITE" id="PS50041"/>
    </source>
</evidence>